<gene>
    <name evidence="1" type="ORF">C3B61_15630</name>
</gene>
<organism evidence="1 2">
    <name type="scientific">Cryobacterium zongtaii</name>
    <dbReference type="NCBI Taxonomy" id="1259217"/>
    <lineage>
        <taxon>Bacteria</taxon>
        <taxon>Bacillati</taxon>
        <taxon>Actinomycetota</taxon>
        <taxon>Actinomycetes</taxon>
        <taxon>Micrococcales</taxon>
        <taxon>Microbacteriaceae</taxon>
        <taxon>Cryobacterium</taxon>
    </lineage>
</organism>
<dbReference type="Proteomes" id="UP000237340">
    <property type="component" value="Unassembled WGS sequence"/>
</dbReference>
<accession>A0A2S3Z9T6</accession>
<evidence type="ECO:0000313" key="1">
    <source>
        <dbReference type="EMBL" id="POH62310.1"/>
    </source>
</evidence>
<keyword evidence="2" id="KW-1185">Reference proteome</keyword>
<reference evidence="1 2" key="1">
    <citation type="submission" date="2018-01" db="EMBL/GenBank/DDBJ databases">
        <title>Cryobacterium sp. nov., from glaciers in China.</title>
        <authorList>
            <person name="Liu Q."/>
            <person name="Xin Y.-H."/>
        </authorList>
    </citation>
    <scope>NUCLEOTIDE SEQUENCE [LARGE SCALE GENOMIC DNA]</scope>
    <source>
        <strain evidence="1 2">TMN-42</strain>
    </source>
</reference>
<dbReference type="AlphaFoldDB" id="A0A2S3Z9T6"/>
<comment type="caution">
    <text evidence="1">The sequence shown here is derived from an EMBL/GenBank/DDBJ whole genome shotgun (WGS) entry which is preliminary data.</text>
</comment>
<evidence type="ECO:0000313" key="2">
    <source>
        <dbReference type="Proteomes" id="UP000237340"/>
    </source>
</evidence>
<protein>
    <submittedName>
        <fullName evidence="1">Uncharacterized protein</fullName>
    </submittedName>
</protein>
<name>A0A2S3Z9T6_9MICO</name>
<dbReference type="EMBL" id="PPXD01000026">
    <property type="protein sequence ID" value="POH62310.1"/>
    <property type="molecule type" value="Genomic_DNA"/>
</dbReference>
<proteinExistence type="predicted"/>
<sequence length="107" mass="11430">MYRCTIELTPTESLPKGGIVAEHLVGDLSALLQVLVTPNSQDADGVSENGEELCAANMEIVPVLWLVDELDQAIRVQWPTNACGKSLTGSLEVLDTLAATRVDVRGP</sequence>